<dbReference type="Gene3D" id="2.60.40.4070">
    <property type="match status" value="1"/>
</dbReference>
<dbReference type="EMBL" id="JADZLT010000036">
    <property type="protein sequence ID" value="MBH0236299.1"/>
    <property type="molecule type" value="Genomic_DNA"/>
</dbReference>
<reference evidence="9" key="1">
    <citation type="submission" date="2020-12" db="EMBL/GenBank/DDBJ databases">
        <title>Methylobrevis albus sp. nov., isolated from fresh water lack sediment.</title>
        <authorList>
            <person name="Zou Q."/>
        </authorList>
    </citation>
    <scope>NUCLEOTIDE SEQUENCE</scope>
    <source>
        <strain evidence="9">L22</strain>
    </source>
</reference>
<dbReference type="InterPro" id="IPR005648">
    <property type="entry name" value="FlgD"/>
</dbReference>
<dbReference type="AlphaFoldDB" id="A0A931HZ00"/>
<dbReference type="RefSeq" id="WP_197309402.1">
    <property type="nucleotide sequence ID" value="NZ_JADZLT010000036.1"/>
</dbReference>
<keyword evidence="9" id="KW-0966">Cell projection</keyword>
<proteinExistence type="inferred from homology"/>
<dbReference type="Gene3D" id="2.30.30.910">
    <property type="match status" value="1"/>
</dbReference>
<gene>
    <name evidence="9" type="ORF">I5731_00555</name>
</gene>
<keyword evidence="10" id="KW-1185">Reference proteome</keyword>
<dbReference type="Pfam" id="PF13860">
    <property type="entry name" value="FlgD_ig"/>
    <property type="match status" value="1"/>
</dbReference>
<comment type="function">
    <text evidence="4 5">Required for flagellar hook formation. May act as a scaffolding protein.</text>
</comment>
<accession>A0A931HZ00</accession>
<evidence type="ECO:0000313" key="10">
    <source>
        <dbReference type="Proteomes" id="UP000631694"/>
    </source>
</evidence>
<comment type="caution">
    <text evidence="9">The sequence shown here is derived from an EMBL/GenBank/DDBJ whole genome shotgun (WGS) entry which is preliminary data.</text>
</comment>
<dbReference type="Pfam" id="PF03963">
    <property type="entry name" value="FlgD"/>
    <property type="match status" value="1"/>
</dbReference>
<protein>
    <recommendedName>
        <fullName evidence="2 5">Basal-body rod modification protein FlgD</fullName>
    </recommendedName>
</protein>
<feature type="domain" description="FlgD Tudor-like" evidence="8">
    <location>
        <begin position="98"/>
        <end position="228"/>
    </location>
</feature>
<evidence type="ECO:0000256" key="4">
    <source>
        <dbReference type="ARBA" id="ARBA00024746"/>
    </source>
</evidence>
<dbReference type="Proteomes" id="UP000631694">
    <property type="component" value="Unassembled WGS sequence"/>
</dbReference>
<dbReference type="InterPro" id="IPR025965">
    <property type="entry name" value="FlgD/Vpr_Ig-like"/>
</dbReference>
<evidence type="ECO:0000259" key="7">
    <source>
        <dbReference type="Pfam" id="PF13860"/>
    </source>
</evidence>
<evidence type="ECO:0000256" key="2">
    <source>
        <dbReference type="ARBA" id="ARBA00016013"/>
    </source>
</evidence>
<dbReference type="InterPro" id="IPR025963">
    <property type="entry name" value="FLgD_Tudor"/>
</dbReference>
<feature type="domain" description="FlgD/Vpr Ig-like" evidence="7">
    <location>
        <begin position="120"/>
        <end position="189"/>
    </location>
</feature>
<evidence type="ECO:0000256" key="3">
    <source>
        <dbReference type="ARBA" id="ARBA00022795"/>
    </source>
</evidence>
<evidence type="ECO:0000256" key="1">
    <source>
        <dbReference type="ARBA" id="ARBA00010577"/>
    </source>
</evidence>
<name>A0A931HZ00_9HYPH</name>
<organism evidence="9 10">
    <name type="scientific">Methylobrevis albus</name>
    <dbReference type="NCBI Taxonomy" id="2793297"/>
    <lineage>
        <taxon>Bacteria</taxon>
        <taxon>Pseudomonadati</taxon>
        <taxon>Pseudomonadota</taxon>
        <taxon>Alphaproteobacteria</taxon>
        <taxon>Hyphomicrobiales</taxon>
        <taxon>Pleomorphomonadaceae</taxon>
        <taxon>Methylobrevis</taxon>
    </lineage>
</organism>
<keyword evidence="3 5" id="KW-1005">Bacterial flagellum biogenesis</keyword>
<dbReference type="Pfam" id="PF13861">
    <property type="entry name" value="FLgD_tudor"/>
    <property type="match status" value="1"/>
</dbReference>
<evidence type="ECO:0000313" key="9">
    <source>
        <dbReference type="EMBL" id="MBH0236299.1"/>
    </source>
</evidence>
<comment type="similarity">
    <text evidence="1 5">Belongs to the FlgD family.</text>
</comment>
<dbReference type="GO" id="GO:0044781">
    <property type="term" value="P:bacterial-type flagellum organization"/>
    <property type="evidence" value="ECO:0007669"/>
    <property type="project" value="UniProtKB-UniRule"/>
</dbReference>
<evidence type="ECO:0000256" key="6">
    <source>
        <dbReference type="SAM" id="MobiDB-lite"/>
    </source>
</evidence>
<keyword evidence="9" id="KW-0969">Cilium</keyword>
<keyword evidence="9" id="KW-0282">Flagellum</keyword>
<sequence>MDISTLAAAQSTSTSSSSSASSSSTSTSAASATSAISLNNNFDTFLKLLTTQIRTQNPLDPTDADKFTEQLVQFSGVEQQIKTNSNLETIMSTLATNAALGLVNYIGKTVTANSDTTLLSNGSAKWTFNLAKNAETVDVTIRNSAGAVVSTSTMSAQSGDNLLAWDGVTNAGTTAPDGSYSVSFQAKDADGKAVAVSTRVTGRVSAIDTSKAEPMLSIGATVIPLSKILAVSESGS</sequence>
<feature type="region of interest" description="Disordered" evidence="6">
    <location>
        <begin position="1"/>
        <end position="25"/>
    </location>
</feature>
<evidence type="ECO:0000256" key="5">
    <source>
        <dbReference type="RuleBase" id="RU362076"/>
    </source>
</evidence>
<evidence type="ECO:0000259" key="8">
    <source>
        <dbReference type="Pfam" id="PF13861"/>
    </source>
</evidence>